<dbReference type="Gene3D" id="3.40.50.850">
    <property type="entry name" value="Isochorismatase-like"/>
    <property type="match status" value="1"/>
</dbReference>
<dbReference type="PANTHER" id="PTHR43540">
    <property type="entry name" value="PEROXYUREIDOACRYLATE/UREIDOACRYLATE AMIDOHYDROLASE-RELATED"/>
    <property type="match status" value="1"/>
</dbReference>
<evidence type="ECO:0000256" key="1">
    <source>
        <dbReference type="ARBA" id="ARBA00022801"/>
    </source>
</evidence>
<feature type="domain" description="Isochorismatase-like" evidence="2">
    <location>
        <begin position="24"/>
        <end position="155"/>
    </location>
</feature>
<gene>
    <name evidence="3" type="ORF">S03H2_15312</name>
</gene>
<organism evidence="3">
    <name type="scientific">marine sediment metagenome</name>
    <dbReference type="NCBI Taxonomy" id="412755"/>
    <lineage>
        <taxon>unclassified sequences</taxon>
        <taxon>metagenomes</taxon>
        <taxon>ecological metagenomes</taxon>
    </lineage>
</organism>
<protein>
    <recommendedName>
        <fullName evidence="2">Isochorismatase-like domain-containing protein</fullName>
    </recommendedName>
</protein>
<feature type="non-terminal residue" evidence="3">
    <location>
        <position position="155"/>
    </location>
</feature>
<proteinExistence type="predicted"/>
<comment type="caution">
    <text evidence="3">The sequence shown here is derived from an EMBL/GenBank/DDBJ whole genome shotgun (WGS) entry which is preliminary data.</text>
</comment>
<dbReference type="InterPro" id="IPR036380">
    <property type="entry name" value="Isochorismatase-like_sf"/>
</dbReference>
<keyword evidence="1" id="KW-0378">Hydrolase</keyword>
<name>X1GQV6_9ZZZZ</name>
<dbReference type="EMBL" id="BARU01007776">
    <property type="protein sequence ID" value="GAH47255.1"/>
    <property type="molecule type" value="Genomic_DNA"/>
</dbReference>
<accession>X1GQV6</accession>
<dbReference type="InterPro" id="IPR050272">
    <property type="entry name" value="Isochorismatase-like_hydrls"/>
</dbReference>
<sequence>MEEKLNTIYKIVQGLIGDIIPAKTVLIIVDMQKCQLKKDYAAYKTFNKVAPGVLDYFVTEVEKNVIPNLQKLINFCHEVGITVIYTKYSSFMPDGSDLSKNLKILNQTAKDLVGEVGFPHISHPGSDIIDELKPEDRDFILQKNTSGAFISTRLD</sequence>
<dbReference type="AlphaFoldDB" id="X1GQV6"/>
<dbReference type="GO" id="GO:0016787">
    <property type="term" value="F:hydrolase activity"/>
    <property type="evidence" value="ECO:0007669"/>
    <property type="project" value="UniProtKB-KW"/>
</dbReference>
<dbReference type="Pfam" id="PF00857">
    <property type="entry name" value="Isochorismatase"/>
    <property type="match status" value="1"/>
</dbReference>
<dbReference type="InterPro" id="IPR000868">
    <property type="entry name" value="Isochorismatase-like_dom"/>
</dbReference>
<dbReference type="SUPFAM" id="SSF52499">
    <property type="entry name" value="Isochorismatase-like hydrolases"/>
    <property type="match status" value="1"/>
</dbReference>
<evidence type="ECO:0000259" key="2">
    <source>
        <dbReference type="Pfam" id="PF00857"/>
    </source>
</evidence>
<reference evidence="3" key="1">
    <citation type="journal article" date="2014" name="Front. Microbiol.">
        <title>High frequency of phylogenetically diverse reductive dehalogenase-homologous genes in deep subseafloor sedimentary metagenomes.</title>
        <authorList>
            <person name="Kawai M."/>
            <person name="Futagami T."/>
            <person name="Toyoda A."/>
            <person name="Takaki Y."/>
            <person name="Nishi S."/>
            <person name="Hori S."/>
            <person name="Arai W."/>
            <person name="Tsubouchi T."/>
            <person name="Morono Y."/>
            <person name="Uchiyama I."/>
            <person name="Ito T."/>
            <person name="Fujiyama A."/>
            <person name="Inagaki F."/>
            <person name="Takami H."/>
        </authorList>
    </citation>
    <scope>NUCLEOTIDE SEQUENCE</scope>
    <source>
        <strain evidence="3">Expedition CK06-06</strain>
    </source>
</reference>
<evidence type="ECO:0000313" key="3">
    <source>
        <dbReference type="EMBL" id="GAH47255.1"/>
    </source>
</evidence>